<dbReference type="InterPro" id="IPR048304">
    <property type="entry name" value="UbiD_Rift_dom"/>
</dbReference>
<dbReference type="PANTHER" id="PTHR30108">
    <property type="entry name" value="3-OCTAPRENYL-4-HYDROXYBENZOATE CARBOXY-LYASE-RELATED"/>
    <property type="match status" value="1"/>
</dbReference>
<dbReference type="AlphaFoldDB" id="A0A2Z4Y8E5"/>
<dbReference type="KEGG" id="schv:BRCON_2554"/>
<evidence type="ECO:0000313" key="6">
    <source>
        <dbReference type="Proteomes" id="UP000262583"/>
    </source>
</evidence>
<feature type="domain" description="3-octaprenyl-4-hydroxybenzoate carboxy-lyase-like Rift-related" evidence="2">
    <location>
        <begin position="121"/>
        <end position="317"/>
    </location>
</feature>
<dbReference type="Pfam" id="PF20696">
    <property type="entry name" value="UbiD_C"/>
    <property type="match status" value="1"/>
</dbReference>
<dbReference type="InterPro" id="IPR022390">
    <property type="entry name" value="HBDC"/>
</dbReference>
<feature type="domain" description="3-octaprenyl-4-hydroxybenzoate carboxy-lyase-like N-terminal" evidence="3">
    <location>
        <begin position="10"/>
        <end position="84"/>
    </location>
</feature>
<evidence type="ECO:0000259" key="4">
    <source>
        <dbReference type="Pfam" id="PF20696"/>
    </source>
</evidence>
<evidence type="ECO:0000313" key="5">
    <source>
        <dbReference type="EMBL" id="AXA37296.1"/>
    </source>
</evidence>
<accession>A0A2Z4Y8E5</accession>
<reference evidence="5 6" key="1">
    <citation type="submission" date="2018-05" db="EMBL/GenBank/DDBJ databases">
        <title>A metagenomic window into the 2 km-deep terrestrial subsurface aquifer revealed taxonomically and functionally diverse microbial community comprising novel uncultured bacterial lineages.</title>
        <authorList>
            <person name="Kadnikov V.V."/>
            <person name="Mardanov A.V."/>
            <person name="Beletsky A.V."/>
            <person name="Banks D."/>
            <person name="Pimenov N.V."/>
            <person name="Frank Y.A."/>
            <person name="Karnachuk O.V."/>
            <person name="Ravin N.V."/>
        </authorList>
    </citation>
    <scope>NUCLEOTIDE SEQUENCE [LARGE SCALE GENOMIC DNA]</scope>
    <source>
        <strain evidence="5">BY</strain>
    </source>
</reference>
<evidence type="ECO:0000259" key="2">
    <source>
        <dbReference type="Pfam" id="PF01977"/>
    </source>
</evidence>
<organism evidence="5 6">
    <name type="scientific">Sumerlaea chitinivorans</name>
    <dbReference type="NCBI Taxonomy" id="2250252"/>
    <lineage>
        <taxon>Bacteria</taxon>
        <taxon>Candidatus Sumerlaeota</taxon>
        <taxon>Candidatus Sumerlaeia</taxon>
        <taxon>Candidatus Sumerlaeales</taxon>
        <taxon>Candidatus Sumerlaeaceae</taxon>
        <taxon>Candidatus Sumerlaea</taxon>
    </lineage>
</organism>
<dbReference type="Proteomes" id="UP000262583">
    <property type="component" value="Chromosome"/>
</dbReference>
<feature type="domain" description="3-octaprenyl-4-hydroxybenzoate carboxy-lyase-like C-terminal" evidence="4">
    <location>
        <begin position="323"/>
        <end position="445"/>
    </location>
</feature>
<dbReference type="GO" id="GO:0006744">
    <property type="term" value="P:ubiquinone biosynthetic process"/>
    <property type="evidence" value="ECO:0007669"/>
    <property type="project" value="TreeGrafter"/>
</dbReference>
<dbReference type="InterPro" id="IPR049383">
    <property type="entry name" value="UbiD-like_N"/>
</dbReference>
<dbReference type="PANTHER" id="PTHR30108:SF17">
    <property type="entry name" value="FERULIC ACID DECARBOXYLASE 1"/>
    <property type="match status" value="1"/>
</dbReference>
<dbReference type="InterPro" id="IPR002830">
    <property type="entry name" value="UbiD"/>
</dbReference>
<dbReference type="NCBIfam" id="TIGR00148">
    <property type="entry name" value="UbiD family decarboxylase"/>
    <property type="match status" value="1"/>
</dbReference>
<dbReference type="InterPro" id="IPR049381">
    <property type="entry name" value="UbiD-like_C"/>
</dbReference>
<dbReference type="EMBL" id="CP030759">
    <property type="protein sequence ID" value="AXA37296.1"/>
    <property type="molecule type" value="Genomic_DNA"/>
</dbReference>
<dbReference type="SUPFAM" id="SSF50475">
    <property type="entry name" value="FMN-binding split barrel"/>
    <property type="match status" value="1"/>
</dbReference>
<comment type="similarity">
    <text evidence="1">Belongs to the UbiD family.</text>
</comment>
<protein>
    <submittedName>
        <fullName evidence="5">UbiD family decarboxylase associated with menaquinone via futalosine</fullName>
    </submittedName>
</protein>
<name>A0A2Z4Y8E5_SUMC1</name>
<dbReference type="Pfam" id="PF20695">
    <property type="entry name" value="UbiD_N"/>
    <property type="match status" value="1"/>
</dbReference>
<dbReference type="GO" id="GO:0005829">
    <property type="term" value="C:cytosol"/>
    <property type="evidence" value="ECO:0007669"/>
    <property type="project" value="TreeGrafter"/>
</dbReference>
<dbReference type="SUPFAM" id="SSF143968">
    <property type="entry name" value="UbiD C-terminal domain-like"/>
    <property type="match status" value="1"/>
</dbReference>
<dbReference type="Gene3D" id="3.40.1670.10">
    <property type="entry name" value="UbiD C-terminal domain-like"/>
    <property type="match status" value="1"/>
</dbReference>
<gene>
    <name evidence="5" type="ORF">BRCON_2554</name>
</gene>
<dbReference type="NCBIfam" id="TIGR03701">
    <property type="entry name" value="mena_SCO4490"/>
    <property type="match status" value="1"/>
</dbReference>
<evidence type="ECO:0000256" key="1">
    <source>
        <dbReference type="ARBA" id="ARBA00010021"/>
    </source>
</evidence>
<dbReference type="Pfam" id="PF01977">
    <property type="entry name" value="UbiD"/>
    <property type="match status" value="1"/>
</dbReference>
<proteinExistence type="inferred from homology"/>
<sequence length="482" mass="54445">MAYENLREFIAALEKAGELRRITVEVDPELEITEIADRVMKSPGGGKALLFENVRGSRMPILVNMFGSRRRMQMVCGSEKLSEITENFLALLESRGPMSFLEKLKMLPRLKQVSDIFPQEVRRAPCFDVVIEDPSFELLPVCKCWPKDGGRFITLPMVFSRDPMTGATNCGMYRLQIYDAKTCGMHWHLHKGGAEHLRRMKERGEVLPVTIVLGAGPAEIFSATVPLPPDVNEMMFAGLLRGSPVKVVKCRTNDLLIPAEAEIVLEGYVDPGELRLEGPFGDHTGYYSVADMYPVFHLTAMSMRRDPIYPHTIVGIPPMEDAYIGEAIEELFTPILRKQFPEIVDMHMPVWGCFHNVMIVAIRKAYPGHARKVMHGIWGLGQAMFTKLIIVVDHDVNIRNYGELVWRASNSVDYSRDVEIVKGPVDDLDHASVLPRYGGKMGIDATTKWPSEGYTREWPEIIRMSDEVKKRIDSLWPSLGLD</sequence>
<dbReference type="GO" id="GO:0008694">
    <property type="term" value="F:4-hydroxy-3-polyprenylbenzoate decarboxylase activity"/>
    <property type="evidence" value="ECO:0007669"/>
    <property type="project" value="TreeGrafter"/>
</dbReference>
<evidence type="ECO:0000259" key="3">
    <source>
        <dbReference type="Pfam" id="PF20695"/>
    </source>
</evidence>
<dbReference type="Gene3D" id="1.20.5.570">
    <property type="entry name" value="Single helix bin"/>
    <property type="match status" value="1"/>
</dbReference>